<comment type="caution">
    <text evidence="4">The sequence shown here is derived from an EMBL/GenBank/DDBJ whole genome shotgun (WGS) entry which is preliminary data.</text>
</comment>
<organism evidence="4 5">
    <name type="scientific">Labedaea rhizosphaerae</name>
    <dbReference type="NCBI Taxonomy" id="598644"/>
    <lineage>
        <taxon>Bacteria</taxon>
        <taxon>Bacillati</taxon>
        <taxon>Actinomycetota</taxon>
        <taxon>Actinomycetes</taxon>
        <taxon>Pseudonocardiales</taxon>
        <taxon>Pseudonocardiaceae</taxon>
        <taxon>Labedaea</taxon>
    </lineage>
</organism>
<dbReference type="Proteomes" id="UP000295444">
    <property type="component" value="Unassembled WGS sequence"/>
</dbReference>
<feature type="domain" description="LytR/CpsA/Psr regulator C-terminal" evidence="3">
    <location>
        <begin position="107"/>
        <end position="195"/>
    </location>
</feature>
<evidence type="ECO:0000259" key="3">
    <source>
        <dbReference type="Pfam" id="PF13399"/>
    </source>
</evidence>
<dbReference type="RefSeq" id="WP_133847490.1">
    <property type="nucleotide sequence ID" value="NZ_SNXZ01000001.1"/>
</dbReference>
<dbReference type="OrthoDB" id="4427486at2"/>
<feature type="compositionally biased region" description="Pro residues" evidence="1">
    <location>
        <begin position="58"/>
        <end position="84"/>
    </location>
</feature>
<keyword evidence="5" id="KW-1185">Reference proteome</keyword>
<feature type="transmembrane region" description="Helical" evidence="2">
    <location>
        <begin position="13"/>
        <end position="34"/>
    </location>
</feature>
<feature type="compositionally biased region" description="Low complexity" evidence="1">
    <location>
        <begin position="48"/>
        <end position="57"/>
    </location>
</feature>
<keyword evidence="2" id="KW-0812">Transmembrane</keyword>
<accession>A0A4R6SL78</accession>
<proteinExistence type="predicted"/>
<dbReference type="Gene3D" id="3.30.70.2390">
    <property type="match status" value="1"/>
</dbReference>
<dbReference type="EMBL" id="SNXZ01000001">
    <property type="protein sequence ID" value="TDQ04614.1"/>
    <property type="molecule type" value="Genomic_DNA"/>
</dbReference>
<reference evidence="4 5" key="1">
    <citation type="submission" date="2019-03" db="EMBL/GenBank/DDBJ databases">
        <title>Genomic Encyclopedia of Type Strains, Phase IV (KMG-IV): sequencing the most valuable type-strain genomes for metagenomic binning, comparative biology and taxonomic classification.</title>
        <authorList>
            <person name="Goeker M."/>
        </authorList>
    </citation>
    <scope>NUCLEOTIDE SEQUENCE [LARGE SCALE GENOMIC DNA]</scope>
    <source>
        <strain evidence="4 5">DSM 45361</strain>
    </source>
</reference>
<sequence>MTTPPPGNRSARAAGFLLLGIAAIALVIGVITLFGGSGKDNAGPTPSPSTTTTSAAPPTSPQPPPSTSVKPPPASTSSSTPPPATTTTTTAKPPPHTSAPPSTHAQPVRIYNNSTIHGLAAQAAKDIRGGGWNVVEVGNYSQGIIATATVYYRPGTAEEAAARELARTYGLRVEPRFAGIQAASPGVIVIVTNDYTGKPGKG</sequence>
<feature type="region of interest" description="Disordered" evidence="1">
    <location>
        <begin position="37"/>
        <end position="106"/>
    </location>
</feature>
<evidence type="ECO:0000313" key="4">
    <source>
        <dbReference type="EMBL" id="TDQ04614.1"/>
    </source>
</evidence>
<evidence type="ECO:0000256" key="1">
    <source>
        <dbReference type="SAM" id="MobiDB-lite"/>
    </source>
</evidence>
<dbReference type="AlphaFoldDB" id="A0A4R6SL78"/>
<evidence type="ECO:0000256" key="2">
    <source>
        <dbReference type="SAM" id="Phobius"/>
    </source>
</evidence>
<evidence type="ECO:0000313" key="5">
    <source>
        <dbReference type="Proteomes" id="UP000295444"/>
    </source>
</evidence>
<gene>
    <name evidence="4" type="ORF">EV186_101566</name>
</gene>
<protein>
    <submittedName>
        <fullName evidence="4">LytR cell envelope-related transcriptional attenuator</fullName>
    </submittedName>
</protein>
<dbReference type="Pfam" id="PF13399">
    <property type="entry name" value="LytR_C"/>
    <property type="match status" value="1"/>
</dbReference>
<dbReference type="InterPro" id="IPR027381">
    <property type="entry name" value="LytR/CpsA/Psr_C"/>
</dbReference>
<keyword evidence="2" id="KW-0472">Membrane</keyword>
<name>A0A4R6SL78_LABRH</name>
<keyword evidence="2" id="KW-1133">Transmembrane helix</keyword>